<evidence type="ECO:0000259" key="3">
    <source>
        <dbReference type="Pfam" id="PF16344"/>
    </source>
</evidence>
<dbReference type="RefSeq" id="WP_318351042.1">
    <property type="nucleotide sequence ID" value="NZ_AP018694.1"/>
</dbReference>
<keyword evidence="5" id="KW-1185">Reference proteome</keyword>
<dbReference type="InterPro" id="IPR006860">
    <property type="entry name" value="FecR"/>
</dbReference>
<reference evidence="4" key="1">
    <citation type="journal article" date="2020" name="Int. J. Syst. Evol. Microbiol.">
        <title>Aquipluma nitroreducens gen. nov. sp. nov., a novel facultatively anaerobic bacterium isolated from a freshwater lake.</title>
        <authorList>
            <person name="Watanabe M."/>
            <person name="Kojima H."/>
            <person name="Fukui M."/>
        </authorList>
    </citation>
    <scope>NUCLEOTIDE SEQUENCE</scope>
    <source>
        <strain evidence="4">MeG22</strain>
    </source>
</reference>
<dbReference type="Proteomes" id="UP001193389">
    <property type="component" value="Chromosome"/>
</dbReference>
<evidence type="ECO:0000259" key="2">
    <source>
        <dbReference type="Pfam" id="PF04773"/>
    </source>
</evidence>
<dbReference type="PIRSF" id="PIRSF018266">
    <property type="entry name" value="FecR"/>
    <property type="match status" value="1"/>
</dbReference>
<keyword evidence="1" id="KW-1133">Transmembrane helix</keyword>
<sequence>MEKEKFDIDQLIANRLLGTISDEENLFLDDWIKQSIENQRLYSEQKRLWNLFEIHQKVQKIDERKAYQTISDQLFIKKKVNVFGWIQRIAAILLLPVIIASVYYFYLGKGNHNQFSTVYNTVETPLGMRSSLTLPDGTQVWLNAGSSISYPVLFADNYRKVSLSGEAYFEVKKNKKWPFIVSAKNMDIIVSGTTFNCNAYPENNQIQTVLVEGAISLTNNSATVNVLMTPGELATFNSSDQKVTKIKTDLQKYVAWKSGKLMFRDDKMNKVVEKLERWYNVEFDIEDKEIEDYIYTATFVDESLDQVLKMLSISAPIRYTISERNKQEDQTFAKSKVKLYKR</sequence>
<feature type="domain" description="Protein FecR C-terminal" evidence="3">
    <location>
        <begin position="260"/>
        <end position="325"/>
    </location>
</feature>
<evidence type="ECO:0000256" key="1">
    <source>
        <dbReference type="SAM" id="Phobius"/>
    </source>
</evidence>
<dbReference type="AlphaFoldDB" id="A0A5K7S969"/>
<feature type="domain" description="FecR protein" evidence="2">
    <location>
        <begin position="121"/>
        <end position="215"/>
    </location>
</feature>
<dbReference type="InterPro" id="IPR012373">
    <property type="entry name" value="Ferrdict_sens_TM"/>
</dbReference>
<protein>
    <submittedName>
        <fullName evidence="4">Anti-sigma factor</fullName>
    </submittedName>
</protein>
<keyword evidence="1" id="KW-0472">Membrane</keyword>
<dbReference type="InterPro" id="IPR032508">
    <property type="entry name" value="FecR_C"/>
</dbReference>
<dbReference type="Pfam" id="PF16344">
    <property type="entry name" value="FecR_C"/>
    <property type="match status" value="1"/>
</dbReference>
<dbReference type="FunFam" id="2.60.120.1440:FF:000001">
    <property type="entry name" value="Putative anti-sigma factor"/>
    <property type="match status" value="1"/>
</dbReference>
<dbReference type="Gene3D" id="2.60.120.1440">
    <property type="match status" value="1"/>
</dbReference>
<evidence type="ECO:0000313" key="4">
    <source>
        <dbReference type="EMBL" id="BBE18111.1"/>
    </source>
</evidence>
<organism evidence="4 5">
    <name type="scientific">Aquipluma nitroreducens</name>
    <dbReference type="NCBI Taxonomy" id="2010828"/>
    <lineage>
        <taxon>Bacteria</taxon>
        <taxon>Pseudomonadati</taxon>
        <taxon>Bacteroidota</taxon>
        <taxon>Bacteroidia</taxon>
        <taxon>Marinilabiliales</taxon>
        <taxon>Prolixibacteraceae</taxon>
        <taxon>Aquipluma</taxon>
    </lineage>
</organism>
<dbReference type="PANTHER" id="PTHR30273:SF2">
    <property type="entry name" value="PROTEIN FECR"/>
    <property type="match status" value="1"/>
</dbReference>
<dbReference type="EMBL" id="AP018694">
    <property type="protein sequence ID" value="BBE18111.1"/>
    <property type="molecule type" value="Genomic_DNA"/>
</dbReference>
<dbReference type="Gene3D" id="3.55.50.30">
    <property type="match status" value="1"/>
</dbReference>
<evidence type="ECO:0000313" key="5">
    <source>
        <dbReference type="Proteomes" id="UP001193389"/>
    </source>
</evidence>
<gene>
    <name evidence="4" type="ORF">AQPE_2271</name>
</gene>
<keyword evidence="1" id="KW-0812">Transmembrane</keyword>
<dbReference type="GO" id="GO:0016989">
    <property type="term" value="F:sigma factor antagonist activity"/>
    <property type="evidence" value="ECO:0007669"/>
    <property type="project" value="TreeGrafter"/>
</dbReference>
<accession>A0A5K7S969</accession>
<name>A0A5K7S969_9BACT</name>
<dbReference type="KEGG" id="anf:AQPE_2271"/>
<dbReference type="Pfam" id="PF04773">
    <property type="entry name" value="FecR"/>
    <property type="match status" value="1"/>
</dbReference>
<dbReference type="PANTHER" id="PTHR30273">
    <property type="entry name" value="PERIPLASMIC SIGNAL SENSOR AND SIGMA FACTOR ACTIVATOR FECR-RELATED"/>
    <property type="match status" value="1"/>
</dbReference>
<proteinExistence type="predicted"/>
<feature type="transmembrane region" description="Helical" evidence="1">
    <location>
        <begin position="85"/>
        <end position="106"/>
    </location>
</feature>